<feature type="domain" description="SAM" evidence="5">
    <location>
        <begin position="560"/>
        <end position="624"/>
    </location>
</feature>
<feature type="compositionally biased region" description="Low complexity" evidence="3">
    <location>
        <begin position="1458"/>
        <end position="1482"/>
    </location>
</feature>
<feature type="region of interest" description="Disordered" evidence="3">
    <location>
        <begin position="1444"/>
        <end position="1482"/>
    </location>
</feature>
<feature type="region of interest" description="Disordered" evidence="3">
    <location>
        <begin position="55"/>
        <end position="143"/>
    </location>
</feature>
<dbReference type="InterPro" id="IPR013761">
    <property type="entry name" value="SAM/pointed_sf"/>
</dbReference>
<evidence type="ECO:0000259" key="4">
    <source>
        <dbReference type="PROSITE" id="PS50002"/>
    </source>
</evidence>
<dbReference type="Pfam" id="PF00536">
    <property type="entry name" value="SAM_1"/>
    <property type="match status" value="1"/>
</dbReference>
<feature type="compositionally biased region" description="Pro residues" evidence="3">
    <location>
        <begin position="109"/>
        <end position="122"/>
    </location>
</feature>
<feature type="compositionally biased region" description="Low complexity" evidence="3">
    <location>
        <begin position="1363"/>
        <end position="1392"/>
    </location>
</feature>
<dbReference type="EMBL" id="BMAT01000221">
    <property type="protein sequence ID" value="GFR61955.1"/>
    <property type="molecule type" value="Genomic_DNA"/>
</dbReference>
<protein>
    <submittedName>
        <fullName evidence="6">SAM and SH3 domain-containing protein 3</fullName>
    </submittedName>
</protein>
<evidence type="ECO:0000256" key="2">
    <source>
        <dbReference type="PROSITE-ProRule" id="PRU00192"/>
    </source>
</evidence>
<dbReference type="SUPFAM" id="SSF47769">
    <property type="entry name" value="SAM/Pointed domain"/>
    <property type="match status" value="1"/>
</dbReference>
<dbReference type="InterPro" id="IPR001660">
    <property type="entry name" value="SAM"/>
</dbReference>
<dbReference type="Proteomes" id="UP000762676">
    <property type="component" value="Unassembled WGS sequence"/>
</dbReference>
<keyword evidence="1 2" id="KW-0728">SH3 domain</keyword>
<dbReference type="Pfam" id="PF26285">
    <property type="entry name" value="SASH1_Homeodomain"/>
    <property type="match status" value="1"/>
</dbReference>
<dbReference type="Gene3D" id="2.30.30.40">
    <property type="entry name" value="SH3 Domains"/>
    <property type="match status" value="1"/>
</dbReference>
<feature type="compositionally biased region" description="Low complexity" evidence="3">
    <location>
        <begin position="1149"/>
        <end position="1160"/>
    </location>
</feature>
<feature type="region of interest" description="Disordered" evidence="3">
    <location>
        <begin position="307"/>
        <end position="355"/>
    </location>
</feature>
<dbReference type="Gene3D" id="1.10.150.50">
    <property type="entry name" value="Transcription Factor, Ets-1"/>
    <property type="match status" value="1"/>
</dbReference>
<dbReference type="PANTHER" id="PTHR12301:SF10">
    <property type="match status" value="1"/>
</dbReference>
<keyword evidence="7" id="KW-1185">Reference proteome</keyword>
<feature type="compositionally biased region" description="Basic residues" evidence="3">
    <location>
        <begin position="313"/>
        <end position="322"/>
    </location>
</feature>
<feature type="region of interest" description="Disordered" evidence="3">
    <location>
        <begin position="263"/>
        <end position="287"/>
    </location>
</feature>
<organism evidence="6 7">
    <name type="scientific">Elysia marginata</name>
    <dbReference type="NCBI Taxonomy" id="1093978"/>
    <lineage>
        <taxon>Eukaryota</taxon>
        <taxon>Metazoa</taxon>
        <taxon>Spiralia</taxon>
        <taxon>Lophotrochozoa</taxon>
        <taxon>Mollusca</taxon>
        <taxon>Gastropoda</taxon>
        <taxon>Heterobranchia</taxon>
        <taxon>Euthyneura</taxon>
        <taxon>Panpulmonata</taxon>
        <taxon>Sacoglossa</taxon>
        <taxon>Placobranchoidea</taxon>
        <taxon>Plakobranchidae</taxon>
        <taxon>Elysia</taxon>
    </lineage>
</organism>
<feature type="region of interest" description="Disordered" evidence="3">
    <location>
        <begin position="1023"/>
        <end position="1081"/>
    </location>
</feature>
<dbReference type="InterPro" id="IPR058666">
    <property type="entry name" value="SASH1/NUB1_homeodomain"/>
</dbReference>
<dbReference type="PANTHER" id="PTHR12301">
    <property type="entry name" value="SAM-DOMAIN, SH3 AND NUCLEAR LOCALIZATION SIGNALS PROTEIN RELATED"/>
    <property type="match status" value="1"/>
</dbReference>
<feature type="region of interest" description="Disordered" evidence="3">
    <location>
        <begin position="1094"/>
        <end position="1258"/>
    </location>
</feature>
<dbReference type="SUPFAM" id="SSF50044">
    <property type="entry name" value="SH3-domain"/>
    <property type="match status" value="1"/>
</dbReference>
<feature type="domain" description="SH3" evidence="4">
    <location>
        <begin position="487"/>
        <end position="548"/>
    </location>
</feature>
<feature type="region of interest" description="Disordered" evidence="3">
    <location>
        <begin position="666"/>
        <end position="718"/>
    </location>
</feature>
<name>A0AAV4ENE5_9GAST</name>
<evidence type="ECO:0000259" key="5">
    <source>
        <dbReference type="PROSITE" id="PS50105"/>
    </source>
</evidence>
<feature type="compositionally biased region" description="Polar residues" evidence="3">
    <location>
        <begin position="631"/>
        <end position="651"/>
    </location>
</feature>
<feature type="compositionally biased region" description="Polar residues" evidence="3">
    <location>
        <begin position="1094"/>
        <end position="1104"/>
    </location>
</feature>
<evidence type="ECO:0000313" key="7">
    <source>
        <dbReference type="Proteomes" id="UP000762676"/>
    </source>
</evidence>
<feature type="compositionally biased region" description="Polar residues" evidence="3">
    <location>
        <begin position="1448"/>
        <end position="1457"/>
    </location>
</feature>
<feature type="compositionally biased region" description="Pro residues" evidence="3">
    <location>
        <begin position="1189"/>
        <end position="1201"/>
    </location>
</feature>
<feature type="region of interest" description="Disordered" evidence="3">
    <location>
        <begin position="417"/>
        <end position="485"/>
    </location>
</feature>
<dbReference type="Pfam" id="PF07653">
    <property type="entry name" value="SH3_2"/>
    <property type="match status" value="1"/>
</dbReference>
<feature type="region of interest" description="Disordered" evidence="3">
    <location>
        <begin position="815"/>
        <end position="873"/>
    </location>
</feature>
<dbReference type="PROSITE" id="PS50002">
    <property type="entry name" value="SH3"/>
    <property type="match status" value="1"/>
</dbReference>
<dbReference type="InterPro" id="IPR001452">
    <property type="entry name" value="SH3_domain"/>
</dbReference>
<sequence>MQACGSSLTALAIRFAEELRTHFVDVMERLEELWMIARNNEAMYTQSLCGNSPTRHPYGADSGSQSMHYGYPGGAGPGQQQAFYPPFHPPHLHPGHPHLQISHPGSPRSQPPPLPSCPPPPTMSGTYMGRYPSMQGHLDGPHVRADQFGQQTYVTMDGDPNGGEEKKKSGSVLGRFLRNIPFRRSNRKGTYKQHQADTETSSEKPVLSTLQELLEVEAKDGDLNAYEISMSDEDRVALMVLVKEGKISTQTALAVVQKFEEEKKKAGGGGLAHEGKENVSRSTSSNSSSSCSIVVVEVVVVAAAAAADTPSKKSGKKKKGTKPPKSQSTFSADDPHGASLDPQRALGPGSPPCEHQLYRQRRVHSLGQLDLQAQGQVQGQGQMSAQQQRDLHLERIGLTRAISCTTACGPPGYQNHRSASCSTGDDGISSDDNENGSRKLQTFGGSKLKQGLETKKGLKPRDTKISRPPLLKQQSAPVGPMSGNKGPFLGQAKSLVDYSPGPSEVDFVALKKGEIIHIMNLAESGVWWGTVNGRQGKVRFEHVEVVIDPDKAATSGDKDAPSKSVSDLLHKIGLGHLTGLFMLNGYDDLDIFSELDDHDLSALQINDPDQRSKLLSAAQVLGDWSEKNGPHLTNLTSAMDSPSSRAGNSSCDSGCYAGSDGLKQLPSATAAPSNGRHGFSQGSHPHPPHHPCKACGKPKQQSRKLSAPAATGNPQFTSSMVPISPSALAGLPYYPTGQYPTMGAHGNIPHRGHRHVGYSPYVPGQYPGQPYYPISQQLGYPASVGGVYPYGGPHGQISKSGQSSMPASRTLTDMSVTAESANSGSSATTPTQGGANIAAMSNTASVSKSGAVKPSPTSSSTGHGDRASLTEEDKEIIAITYGKSTASTSGRLTTPLKSSSAMSQPIYRMDPTGPVAPASSNITMCTMYVPGATPGYSSQYGHRVDGISMFDNPSNSSSMSSLTYSCSQCAAAYASCPECFPPPSHHYYYNMPSPSVSNYYRHYYVNTSGGAGLGHTMGNNTLSSNSSSTTGTMVNNSAVGGVGSVRSDSKSSKMSLSSTCTQTTCLSPDHDDSAGTPVGTGGVSTFIGGGLSIDSSNTASSGRQTGHYAPGLGHYGPATQQPLILHPGYAPGPGRTMTPLNRGTPVLNQTPPTHQQAPPTMALADPSGGSTVGLLSLHDQVQPPASASPAPPQEQAPPPPEWIGKSDGSGEGPGMARLYTRGKSQTPESSDKSVDGDSSNNSGKDNKVKSPTRSLMPLVSTKLSAERINLTDTPYSSVMGHCGIPPLLVQRYSEELRQETDVMALVLEQLRERQLRALGRPCIQNEQLSQSCRTACDLQISSVQDFLTSIGLPMYFGPLSAATPVPSSSSSAKASPSKSSSSVGGVSSPSPVRSNAASKQTSQPVTLERLLAMSETELEQATGADARHLRRIVHALGWVQLKLGGAQGPSSGATEQEGSTGASAGKVASSGKAKATAVTDKV</sequence>
<accession>A0AAV4ENE5</accession>
<dbReference type="SMART" id="SM00454">
    <property type="entry name" value="SAM"/>
    <property type="match status" value="1"/>
</dbReference>
<gene>
    <name evidence="6" type="ORF">ElyMa_000117800</name>
</gene>
<feature type="compositionally biased region" description="Basic and acidic residues" evidence="3">
    <location>
        <begin position="450"/>
        <end position="465"/>
    </location>
</feature>
<evidence type="ECO:0000313" key="6">
    <source>
        <dbReference type="EMBL" id="GFR61955.1"/>
    </source>
</evidence>
<dbReference type="SMART" id="SM00326">
    <property type="entry name" value="SH3"/>
    <property type="match status" value="1"/>
</dbReference>
<dbReference type="InterPro" id="IPR036028">
    <property type="entry name" value="SH3-like_dom_sf"/>
</dbReference>
<feature type="compositionally biased region" description="Polar residues" evidence="3">
    <location>
        <begin position="1393"/>
        <end position="1405"/>
    </location>
</feature>
<feature type="compositionally biased region" description="Polar residues" evidence="3">
    <location>
        <begin position="1236"/>
        <end position="1253"/>
    </location>
</feature>
<evidence type="ECO:0000256" key="1">
    <source>
        <dbReference type="ARBA" id="ARBA00022443"/>
    </source>
</evidence>
<dbReference type="PROSITE" id="PS50105">
    <property type="entry name" value="SAM_DOMAIN"/>
    <property type="match status" value="1"/>
</dbReference>
<reference evidence="6 7" key="1">
    <citation type="journal article" date="2021" name="Elife">
        <title>Chloroplast acquisition without the gene transfer in kleptoplastic sea slugs, Plakobranchus ocellatus.</title>
        <authorList>
            <person name="Maeda T."/>
            <person name="Takahashi S."/>
            <person name="Yoshida T."/>
            <person name="Shimamura S."/>
            <person name="Takaki Y."/>
            <person name="Nagai Y."/>
            <person name="Toyoda A."/>
            <person name="Suzuki Y."/>
            <person name="Arimoto A."/>
            <person name="Ishii H."/>
            <person name="Satoh N."/>
            <person name="Nishiyama T."/>
            <person name="Hasebe M."/>
            <person name="Maruyama T."/>
            <person name="Minagawa J."/>
            <person name="Obokata J."/>
            <person name="Shigenobu S."/>
        </authorList>
    </citation>
    <scope>NUCLEOTIDE SEQUENCE [LARGE SCALE GENOMIC DNA]</scope>
</reference>
<feature type="compositionally biased region" description="Low complexity" evidence="3">
    <location>
        <begin position="1023"/>
        <end position="1039"/>
    </location>
</feature>
<proteinExistence type="predicted"/>
<comment type="caution">
    <text evidence="6">The sequence shown here is derived from an EMBL/GenBank/DDBJ whole genome shotgun (WGS) entry which is preliminary data.</text>
</comment>
<feature type="region of interest" description="Disordered" evidence="3">
    <location>
        <begin position="625"/>
        <end position="651"/>
    </location>
</feature>
<feature type="region of interest" description="Disordered" evidence="3">
    <location>
        <begin position="1363"/>
        <end position="1405"/>
    </location>
</feature>
<dbReference type="InterPro" id="IPR051725">
    <property type="entry name" value="SAM-SH3_domain_protein"/>
</dbReference>
<feature type="compositionally biased region" description="Low complexity" evidence="3">
    <location>
        <begin position="1052"/>
        <end position="1067"/>
    </location>
</feature>
<feature type="region of interest" description="Disordered" evidence="3">
    <location>
        <begin position="183"/>
        <end position="205"/>
    </location>
</feature>
<feature type="compositionally biased region" description="Polar residues" evidence="3">
    <location>
        <begin position="815"/>
        <end position="848"/>
    </location>
</feature>
<evidence type="ECO:0000256" key="3">
    <source>
        <dbReference type="SAM" id="MobiDB-lite"/>
    </source>
</evidence>